<comment type="caution">
    <text evidence="2">The sequence shown here is derived from an EMBL/GenBank/DDBJ whole genome shotgun (WGS) entry which is preliminary data.</text>
</comment>
<accession>A0A8J3IVP4</accession>
<dbReference type="EMBL" id="BNJK01000002">
    <property type="protein sequence ID" value="GHO97632.1"/>
    <property type="molecule type" value="Genomic_DNA"/>
</dbReference>
<dbReference type="SUPFAM" id="SSF51905">
    <property type="entry name" value="FAD/NAD(P)-binding domain"/>
    <property type="match status" value="1"/>
</dbReference>
<gene>
    <name evidence="2" type="ORF">KSF_076800</name>
</gene>
<dbReference type="InterPro" id="IPR051704">
    <property type="entry name" value="FAD_aromatic-hydroxylase"/>
</dbReference>
<dbReference type="AlphaFoldDB" id="A0A8J3IVP4"/>
<feature type="domain" description="FAD-binding" evidence="1">
    <location>
        <begin position="7"/>
        <end position="325"/>
    </location>
</feature>
<sequence length="408" mass="46139">MSNTKKQVLISGASVAGPTLAYWLKRFGFEPTVVERAPQIRAGGYPIDVRYEAAEVAMRMGIWPRLQREQTTLGKLVFVGAHHQPINEVNVQGLTKSTELERFWVEIMRGDLACVLYEQTKDDVEYIFSDSIQTFTESEEGVEITFEHTSPRRFDLVVGADGLHSQVRALAFGDEAQFEHYSSYQVSVFGIDNYLKLDRATILVNGVPGKQVYVRSPKGDGVAGAMFIWKQPQKLRYDRHNREEQKRLLASIFADQQWEVPKLLEQLQTTPDLYFDSVSQIRMETWHRGRIVLLGDAAYCPALLTGYGSTLAMIGAYILAGELSATPDDCRAAFQRYEQAFKPYVEKEQKKLQSGADFLIPGTPLGLWARNHLAPMLARAVLVPEGIVRRLHPWSSMLKSYENTQTVL</sequence>
<protein>
    <submittedName>
        <fullName evidence="2">FAD-dependent oxidoreductase</fullName>
    </submittedName>
</protein>
<name>A0A8J3IVP4_9CHLR</name>
<evidence type="ECO:0000259" key="1">
    <source>
        <dbReference type="Pfam" id="PF01494"/>
    </source>
</evidence>
<dbReference type="PANTHER" id="PTHR46865:SF2">
    <property type="entry name" value="MONOOXYGENASE"/>
    <property type="match status" value="1"/>
</dbReference>
<reference evidence="2" key="1">
    <citation type="submission" date="2020-10" db="EMBL/GenBank/DDBJ databases">
        <title>Taxonomic study of unclassified bacteria belonging to the class Ktedonobacteria.</title>
        <authorList>
            <person name="Yabe S."/>
            <person name="Wang C.M."/>
            <person name="Zheng Y."/>
            <person name="Sakai Y."/>
            <person name="Cavaletti L."/>
            <person name="Monciardini P."/>
            <person name="Donadio S."/>
        </authorList>
    </citation>
    <scope>NUCLEOTIDE SEQUENCE</scope>
    <source>
        <strain evidence="2">ID150040</strain>
    </source>
</reference>
<dbReference type="InterPro" id="IPR002938">
    <property type="entry name" value="FAD-bd"/>
</dbReference>
<evidence type="ECO:0000313" key="3">
    <source>
        <dbReference type="Proteomes" id="UP000597444"/>
    </source>
</evidence>
<organism evidence="2 3">
    <name type="scientific">Reticulibacter mediterranei</name>
    <dbReference type="NCBI Taxonomy" id="2778369"/>
    <lineage>
        <taxon>Bacteria</taxon>
        <taxon>Bacillati</taxon>
        <taxon>Chloroflexota</taxon>
        <taxon>Ktedonobacteria</taxon>
        <taxon>Ktedonobacterales</taxon>
        <taxon>Reticulibacteraceae</taxon>
        <taxon>Reticulibacter</taxon>
    </lineage>
</organism>
<dbReference type="Gene3D" id="3.30.9.10">
    <property type="entry name" value="D-Amino Acid Oxidase, subunit A, domain 2"/>
    <property type="match status" value="1"/>
</dbReference>
<dbReference type="Proteomes" id="UP000597444">
    <property type="component" value="Unassembled WGS sequence"/>
</dbReference>
<dbReference type="PANTHER" id="PTHR46865">
    <property type="entry name" value="OXIDOREDUCTASE-RELATED"/>
    <property type="match status" value="1"/>
</dbReference>
<evidence type="ECO:0000313" key="2">
    <source>
        <dbReference type="EMBL" id="GHO97632.1"/>
    </source>
</evidence>
<proteinExistence type="predicted"/>
<dbReference type="InterPro" id="IPR036188">
    <property type="entry name" value="FAD/NAD-bd_sf"/>
</dbReference>
<keyword evidence="3" id="KW-1185">Reference proteome</keyword>
<dbReference type="Pfam" id="PF01494">
    <property type="entry name" value="FAD_binding_3"/>
    <property type="match status" value="1"/>
</dbReference>
<dbReference type="RefSeq" id="WP_220208413.1">
    <property type="nucleotide sequence ID" value="NZ_BNJK01000002.1"/>
</dbReference>
<dbReference type="Gene3D" id="3.50.50.60">
    <property type="entry name" value="FAD/NAD(P)-binding domain"/>
    <property type="match status" value="1"/>
</dbReference>
<dbReference type="GO" id="GO:0071949">
    <property type="term" value="F:FAD binding"/>
    <property type="evidence" value="ECO:0007669"/>
    <property type="project" value="InterPro"/>
</dbReference>
<dbReference type="PRINTS" id="PR00420">
    <property type="entry name" value="RNGMNOXGNASE"/>
</dbReference>